<dbReference type="AlphaFoldDB" id="A0A0K8NWP8"/>
<reference evidence="6" key="1">
    <citation type="submission" date="2015-07" db="EMBL/GenBank/DDBJ databases">
        <title>Discovery of a poly(ethylene terephthalate assimilation.</title>
        <authorList>
            <person name="Yoshida S."/>
            <person name="Hiraga K."/>
            <person name="Takehana T."/>
            <person name="Taniguchi I."/>
            <person name="Yamaji H."/>
            <person name="Maeda Y."/>
            <person name="Toyohara K."/>
            <person name="Miyamoto K."/>
            <person name="Kimura Y."/>
            <person name="Oda K."/>
        </authorList>
    </citation>
    <scope>NUCLEOTIDE SEQUENCE [LARGE SCALE GENOMIC DNA]</scope>
    <source>
        <strain evidence="6">NBRC 110686 / TISTR 2288 / 201-F6</strain>
    </source>
</reference>
<keyword evidence="2 4" id="KW-0479">Metal-binding</keyword>
<dbReference type="GO" id="GO:0008199">
    <property type="term" value="F:ferric iron binding"/>
    <property type="evidence" value="ECO:0007669"/>
    <property type="project" value="InterPro"/>
</dbReference>
<dbReference type="InterPro" id="IPR002908">
    <property type="entry name" value="Frataxin/CyaY"/>
</dbReference>
<evidence type="ECO:0000256" key="1">
    <source>
        <dbReference type="ARBA" id="ARBA00008183"/>
    </source>
</evidence>
<name>A0A0K8NWP8_PISS1</name>
<comment type="similarity">
    <text evidence="1 4">Belongs to the frataxin family.</text>
</comment>
<comment type="caution">
    <text evidence="5">The sequence shown here is derived from an EMBL/GenBank/DDBJ whole genome shotgun (WGS) entry which is preliminary data.</text>
</comment>
<evidence type="ECO:0000313" key="6">
    <source>
        <dbReference type="Proteomes" id="UP000037660"/>
    </source>
</evidence>
<dbReference type="GO" id="GO:0005737">
    <property type="term" value="C:cytoplasm"/>
    <property type="evidence" value="ECO:0007669"/>
    <property type="project" value="UniProtKB-ARBA"/>
</dbReference>
<evidence type="ECO:0000313" key="5">
    <source>
        <dbReference type="EMBL" id="GAP34798.1"/>
    </source>
</evidence>
<sequence length="114" mass="12668">MPEALSDAEYRRLSEAVLADIEATLDRWLQDDVIDIDASRTGGLLQLAFPDGSQLVINTQPPLHEIWLAARQGGYHFRHQGGRWVDTRDGSDFHAVLSRCASDQAGVPLQFAPR</sequence>
<comment type="function">
    <text evidence="4">Involved in iron-sulfur (Fe-S) cluster assembly. May act as a regulator of Fe-S biogenesis.</text>
</comment>
<dbReference type="PROSITE" id="PS50810">
    <property type="entry name" value="FRATAXIN_2"/>
    <property type="match status" value="1"/>
</dbReference>
<dbReference type="InterPro" id="IPR047584">
    <property type="entry name" value="CyaY"/>
</dbReference>
<dbReference type="Proteomes" id="UP000037660">
    <property type="component" value="Unassembled WGS sequence"/>
</dbReference>
<dbReference type="PANTHER" id="PTHR16821:SF2">
    <property type="entry name" value="FRATAXIN, MITOCHONDRIAL"/>
    <property type="match status" value="1"/>
</dbReference>
<dbReference type="Pfam" id="PF01491">
    <property type="entry name" value="Frataxin_Cyay"/>
    <property type="match status" value="1"/>
</dbReference>
<keyword evidence="6" id="KW-1185">Reference proteome</keyword>
<dbReference type="STRING" id="1547922.ISF6_0281"/>
<dbReference type="InterPro" id="IPR020895">
    <property type="entry name" value="Frataxin_CS"/>
</dbReference>
<gene>
    <name evidence="4" type="primary">cyaY</name>
    <name evidence="5" type="ORF">ISF6_0281</name>
</gene>
<evidence type="ECO:0000256" key="2">
    <source>
        <dbReference type="ARBA" id="ARBA00022723"/>
    </source>
</evidence>
<dbReference type="PROSITE" id="PS01344">
    <property type="entry name" value="FRATAXIN_1"/>
    <property type="match status" value="1"/>
</dbReference>
<dbReference type="InterPro" id="IPR036524">
    <property type="entry name" value="Frataxin/CyaY_sf"/>
</dbReference>
<organism evidence="5 6">
    <name type="scientific">Piscinibacter sakaiensis</name>
    <name type="common">Ideonella sakaiensis</name>
    <dbReference type="NCBI Taxonomy" id="1547922"/>
    <lineage>
        <taxon>Bacteria</taxon>
        <taxon>Pseudomonadati</taxon>
        <taxon>Pseudomonadota</taxon>
        <taxon>Betaproteobacteria</taxon>
        <taxon>Burkholderiales</taxon>
        <taxon>Sphaerotilaceae</taxon>
        <taxon>Piscinibacter</taxon>
    </lineage>
</organism>
<proteinExistence type="inferred from homology"/>
<dbReference type="Gene3D" id="3.30.920.10">
    <property type="entry name" value="Frataxin/CyaY"/>
    <property type="match status" value="1"/>
</dbReference>
<evidence type="ECO:0000256" key="4">
    <source>
        <dbReference type="HAMAP-Rule" id="MF_00142"/>
    </source>
</evidence>
<dbReference type="CDD" id="cd00503">
    <property type="entry name" value="Frataxin"/>
    <property type="match status" value="1"/>
</dbReference>
<reference evidence="5 6" key="2">
    <citation type="journal article" date="2016" name="Science">
        <title>A bacterium that degrades and assimilates poly(ethylene terephthalate).</title>
        <authorList>
            <person name="Yoshida S."/>
            <person name="Hiraga K."/>
            <person name="Takehana T."/>
            <person name="Taniguchi I."/>
            <person name="Yamaji H."/>
            <person name="Maeda Y."/>
            <person name="Toyohara K."/>
            <person name="Miyamoto K."/>
            <person name="Kimura Y."/>
            <person name="Oda K."/>
        </authorList>
    </citation>
    <scope>NUCLEOTIDE SEQUENCE [LARGE SCALE GENOMIC DNA]</scope>
    <source>
        <strain evidence="6">NBRC 110686 / TISTR 2288 / 201-F6</strain>
    </source>
</reference>
<protein>
    <recommendedName>
        <fullName evidence="4">Iron-sulfur cluster assembly protein CyaY</fullName>
    </recommendedName>
</protein>
<accession>A0A0K8NWP8</accession>
<dbReference type="EMBL" id="BBYR01000011">
    <property type="protein sequence ID" value="GAP34798.1"/>
    <property type="molecule type" value="Genomic_DNA"/>
</dbReference>
<dbReference type="NCBIfam" id="TIGR03421">
    <property type="entry name" value="FeS_CyaY"/>
    <property type="match status" value="1"/>
</dbReference>
<dbReference type="SMART" id="SM01219">
    <property type="entry name" value="Frataxin_Cyay"/>
    <property type="match status" value="1"/>
</dbReference>
<dbReference type="SUPFAM" id="SSF55387">
    <property type="entry name" value="Frataxin/Nqo15-like"/>
    <property type="match status" value="1"/>
</dbReference>
<evidence type="ECO:0000256" key="3">
    <source>
        <dbReference type="ARBA" id="ARBA00023004"/>
    </source>
</evidence>
<dbReference type="HAMAP" id="MF_00142">
    <property type="entry name" value="CyaY"/>
    <property type="match status" value="1"/>
</dbReference>
<keyword evidence="3 4" id="KW-0408">Iron</keyword>
<dbReference type="PANTHER" id="PTHR16821">
    <property type="entry name" value="FRATAXIN"/>
    <property type="match status" value="1"/>
</dbReference>
<dbReference type="GO" id="GO:0016226">
    <property type="term" value="P:iron-sulfur cluster assembly"/>
    <property type="evidence" value="ECO:0007669"/>
    <property type="project" value="UniProtKB-UniRule"/>
</dbReference>